<dbReference type="AlphaFoldDB" id="A0A7S2MM78"/>
<keyword evidence="1" id="KW-0472">Membrane</keyword>
<accession>A0A7S2MM78</accession>
<feature type="domain" description="Calcineurin-like phosphoesterase" evidence="2">
    <location>
        <begin position="120"/>
        <end position="303"/>
    </location>
</feature>
<reference evidence="3" key="1">
    <citation type="submission" date="2021-01" db="EMBL/GenBank/DDBJ databases">
        <authorList>
            <person name="Corre E."/>
            <person name="Pelletier E."/>
            <person name="Niang G."/>
            <person name="Scheremetjew M."/>
            <person name="Finn R."/>
            <person name="Kale V."/>
            <person name="Holt S."/>
            <person name="Cochrane G."/>
            <person name="Meng A."/>
            <person name="Brown T."/>
            <person name="Cohen L."/>
        </authorList>
    </citation>
    <scope>NUCLEOTIDE SEQUENCE</scope>
    <source>
        <strain evidence="3">CCMP826</strain>
    </source>
</reference>
<dbReference type="SUPFAM" id="SSF56300">
    <property type="entry name" value="Metallo-dependent phosphatases"/>
    <property type="match status" value="1"/>
</dbReference>
<feature type="transmembrane region" description="Helical" evidence="1">
    <location>
        <begin position="72"/>
        <end position="92"/>
    </location>
</feature>
<keyword evidence="1" id="KW-0812">Transmembrane</keyword>
<dbReference type="InterPro" id="IPR029052">
    <property type="entry name" value="Metallo-depent_PP-like"/>
</dbReference>
<evidence type="ECO:0000313" key="3">
    <source>
        <dbReference type="EMBL" id="CAD9491506.1"/>
    </source>
</evidence>
<evidence type="ECO:0000259" key="2">
    <source>
        <dbReference type="Pfam" id="PF00149"/>
    </source>
</evidence>
<dbReference type="InterPro" id="IPR004843">
    <property type="entry name" value="Calcineurin-like_PHP"/>
</dbReference>
<dbReference type="PANTHER" id="PTHR43143:SF1">
    <property type="entry name" value="SERINE_THREONINE-PROTEIN PHOSPHATASE CPPED1"/>
    <property type="match status" value="1"/>
</dbReference>
<dbReference type="PANTHER" id="PTHR43143">
    <property type="entry name" value="METALLOPHOSPHOESTERASE, CALCINEURIN SUPERFAMILY"/>
    <property type="match status" value="1"/>
</dbReference>
<dbReference type="InterPro" id="IPR051918">
    <property type="entry name" value="STPP_CPPED1"/>
</dbReference>
<dbReference type="GO" id="GO:0016787">
    <property type="term" value="F:hydrolase activity"/>
    <property type="evidence" value="ECO:0007669"/>
    <property type="project" value="InterPro"/>
</dbReference>
<dbReference type="Gene3D" id="3.60.21.10">
    <property type="match status" value="1"/>
</dbReference>
<keyword evidence="1" id="KW-1133">Transmembrane helix</keyword>
<dbReference type="Pfam" id="PF00149">
    <property type="entry name" value="Metallophos"/>
    <property type="match status" value="1"/>
</dbReference>
<sequence>MSPGHIFSQRQCEEQNVWSDRTRFKSRPRTATCSLCRSETCIQAILDGCFETSGMLAETAVAKDKMKLCSMMAWAVALLAFPAMNPLGFVVAQSLNDSFYFLVMCDPQVGWNRNGYNSEALFKDAVEVANKLRNPKRPDFVVICGDLIQNRGSDSEFQTFKNTANKLEVPYFPLAGNHDVGNTPTLSTLSTYTKRTGRPLWYTHEHNNNLLIFLESNVLKVRDSLNENTGIPDQARKQMAWLSETLKSAQSKYNTIIVFGHHSVAFQNANDEKKIIPQPARNELLELFHRYDVTAYFSGHFHYNDYVIDGKMEFITYSATGVQLKNDEPGFGIVKIQPGEKIFQQYYTFNDVPSRVELSPATTVTVPTTQQCIDKAGKFANQVGNKRTCKWLRRSSGRIDRNCGKTNLGQACRHTCRDYYAGCH</sequence>
<protein>
    <recommendedName>
        <fullName evidence="2">Calcineurin-like phosphoesterase domain-containing protein</fullName>
    </recommendedName>
</protein>
<dbReference type="EMBL" id="HBGV01009274">
    <property type="protein sequence ID" value="CAD9491506.1"/>
    <property type="molecule type" value="Transcribed_RNA"/>
</dbReference>
<name>A0A7S2MM78_9STRA</name>
<proteinExistence type="predicted"/>
<organism evidence="3">
    <name type="scientific">Helicotheca tamesis</name>
    <dbReference type="NCBI Taxonomy" id="374047"/>
    <lineage>
        <taxon>Eukaryota</taxon>
        <taxon>Sar</taxon>
        <taxon>Stramenopiles</taxon>
        <taxon>Ochrophyta</taxon>
        <taxon>Bacillariophyta</taxon>
        <taxon>Mediophyceae</taxon>
        <taxon>Lithodesmiophycidae</taxon>
        <taxon>Lithodesmiales</taxon>
        <taxon>Lithodesmiaceae</taxon>
        <taxon>Helicotheca</taxon>
    </lineage>
</organism>
<gene>
    <name evidence="3" type="ORF">HTAM1171_LOCUS5728</name>
</gene>
<evidence type="ECO:0000256" key="1">
    <source>
        <dbReference type="SAM" id="Phobius"/>
    </source>
</evidence>